<evidence type="ECO:0000256" key="1">
    <source>
        <dbReference type="SAM" id="MobiDB-lite"/>
    </source>
</evidence>
<dbReference type="EMBL" id="BKAL01000005">
    <property type="protein sequence ID" value="GEP69029.1"/>
    <property type="molecule type" value="Genomic_DNA"/>
</dbReference>
<evidence type="ECO:0000313" key="4">
    <source>
        <dbReference type="Proteomes" id="UP000321798"/>
    </source>
</evidence>
<dbReference type="SUPFAM" id="SSF51445">
    <property type="entry name" value="(Trans)glycosidases"/>
    <property type="match status" value="1"/>
</dbReference>
<organism evidence="3 4">
    <name type="scientific">Cellulomonas soli</name>
    <dbReference type="NCBI Taxonomy" id="931535"/>
    <lineage>
        <taxon>Bacteria</taxon>
        <taxon>Bacillati</taxon>
        <taxon>Actinomycetota</taxon>
        <taxon>Actinomycetes</taxon>
        <taxon>Micrococcales</taxon>
        <taxon>Cellulomonadaceae</taxon>
        <taxon>Cellulomonas</taxon>
    </lineage>
</organism>
<sequence>MQHSVVRHVTSCAEISPDVPHVIPGGATGYRDLMVTTRILRPTRGSVTGAIVGLALALAVTACGPSPVGASPSDTPSAAASPVDSTPAVPSAADPSVDASPVGAAPSGLPSTGTADYQLGGAYPPPAGVTVVARDSTEPPAEGTYGLCYVNGFQSQPGEADRWAARGLLLLDDAGDPVADEGWPDEVLLDTSTAQSRAAVADELTTELTRCADAGFDAVELDNLDSWTRSDGRLTQDDAVALAGLLVGAAHDLGLAAVQKNTPQLGTVGRDDIGFDLAVAEECVHYDECAAYTDVYGDDVIDIEYVEPGQQADELAAEVCGTPGRPARLVVRDHDLAPAEADGYAYAACPFTPGR</sequence>
<dbReference type="Pfam" id="PF03537">
    <property type="entry name" value="Glyco_hydro_114"/>
    <property type="match status" value="1"/>
</dbReference>
<dbReference type="PANTHER" id="PTHR35273">
    <property type="entry name" value="ALPHA-1,4 POLYGALACTOSAMINIDASE, PUTATIVE (AFU_ORTHOLOGUE AFUA_3G07890)-RELATED"/>
    <property type="match status" value="1"/>
</dbReference>
<dbReference type="InterPro" id="IPR017853">
    <property type="entry name" value="GH"/>
</dbReference>
<dbReference type="PANTHER" id="PTHR35273:SF2">
    <property type="entry name" value="ALPHA-GALACTOSIDASE"/>
    <property type="match status" value="1"/>
</dbReference>
<dbReference type="Gene3D" id="3.20.20.70">
    <property type="entry name" value="Aldolase class I"/>
    <property type="match status" value="1"/>
</dbReference>
<name>A0A512PCU4_9CELL</name>
<feature type="region of interest" description="Disordered" evidence="1">
    <location>
        <begin position="66"/>
        <end position="121"/>
    </location>
</feature>
<evidence type="ECO:0000259" key="2">
    <source>
        <dbReference type="Pfam" id="PF03537"/>
    </source>
</evidence>
<accession>A0A512PCU4</accession>
<feature type="compositionally biased region" description="Low complexity" evidence="1">
    <location>
        <begin position="70"/>
        <end position="93"/>
    </location>
</feature>
<gene>
    <name evidence="3" type="ORF">CSO01_17440</name>
</gene>
<dbReference type="Proteomes" id="UP000321798">
    <property type="component" value="Unassembled WGS sequence"/>
</dbReference>
<comment type="caution">
    <text evidence="3">The sequence shown here is derived from an EMBL/GenBank/DDBJ whole genome shotgun (WGS) entry which is preliminary data.</text>
</comment>
<protein>
    <recommendedName>
        <fullName evidence="2">Glycoside-hydrolase family GH114 TIM-barrel domain-containing protein</fullName>
    </recommendedName>
</protein>
<feature type="domain" description="Glycoside-hydrolase family GH114 TIM-barrel" evidence="2">
    <location>
        <begin position="116"/>
        <end position="336"/>
    </location>
</feature>
<keyword evidence="4" id="KW-1185">Reference proteome</keyword>
<proteinExistence type="predicted"/>
<reference evidence="3 4" key="1">
    <citation type="submission" date="2019-07" db="EMBL/GenBank/DDBJ databases">
        <title>Whole genome shotgun sequence of Cellulomonas soli NBRC 109434.</title>
        <authorList>
            <person name="Hosoyama A."/>
            <person name="Uohara A."/>
            <person name="Ohji S."/>
            <person name="Ichikawa N."/>
        </authorList>
    </citation>
    <scope>NUCLEOTIDE SEQUENCE [LARGE SCALE GENOMIC DNA]</scope>
    <source>
        <strain evidence="3 4">NBRC 109434</strain>
    </source>
</reference>
<dbReference type="AlphaFoldDB" id="A0A512PCU4"/>
<evidence type="ECO:0000313" key="3">
    <source>
        <dbReference type="EMBL" id="GEP69029.1"/>
    </source>
</evidence>
<dbReference type="InterPro" id="IPR004352">
    <property type="entry name" value="GH114_TIM-barrel"/>
</dbReference>
<dbReference type="InterPro" id="IPR013785">
    <property type="entry name" value="Aldolase_TIM"/>
</dbReference>